<evidence type="ECO:0000256" key="1">
    <source>
        <dbReference type="SAM" id="Phobius"/>
    </source>
</evidence>
<dbReference type="Proteomes" id="UP000183208">
    <property type="component" value="Unassembled WGS sequence"/>
</dbReference>
<protein>
    <submittedName>
        <fullName evidence="2">Uncharacterized protein</fullName>
    </submittedName>
</protein>
<accession>A0A1M6VJR7</accession>
<evidence type="ECO:0000313" key="2">
    <source>
        <dbReference type="EMBL" id="SEC65793.1"/>
    </source>
</evidence>
<evidence type="ECO:0000313" key="3">
    <source>
        <dbReference type="Proteomes" id="UP000183208"/>
    </source>
</evidence>
<name>A0A1M6VJR7_9BRAD</name>
<keyword evidence="1" id="KW-1133">Transmembrane helix</keyword>
<gene>
    <name evidence="2" type="ORF">SAMN05444171_1960</name>
</gene>
<dbReference type="AlphaFoldDB" id="A0A1M6VJR7"/>
<keyword evidence="1" id="KW-0472">Membrane</keyword>
<feature type="transmembrane region" description="Helical" evidence="1">
    <location>
        <begin position="6"/>
        <end position="23"/>
    </location>
</feature>
<dbReference type="RefSeq" id="WP_074818216.1">
    <property type="nucleotide sequence ID" value="NZ_FNTI01000001.1"/>
</dbReference>
<keyword evidence="1" id="KW-0812">Transmembrane</keyword>
<dbReference type="EMBL" id="FNTI01000001">
    <property type="protein sequence ID" value="SEC65793.1"/>
    <property type="molecule type" value="Genomic_DNA"/>
</dbReference>
<proteinExistence type="predicted"/>
<organism evidence="2 3">
    <name type="scientific">Bradyrhizobium lablabi</name>
    <dbReference type="NCBI Taxonomy" id="722472"/>
    <lineage>
        <taxon>Bacteria</taxon>
        <taxon>Pseudomonadati</taxon>
        <taxon>Pseudomonadota</taxon>
        <taxon>Alphaproteobacteria</taxon>
        <taxon>Hyphomicrobiales</taxon>
        <taxon>Nitrobacteraceae</taxon>
        <taxon>Bradyrhizobium</taxon>
    </lineage>
</organism>
<reference evidence="2 3" key="1">
    <citation type="submission" date="2016-10" db="EMBL/GenBank/DDBJ databases">
        <authorList>
            <person name="de Groot N.N."/>
        </authorList>
    </citation>
    <scope>NUCLEOTIDE SEQUENCE [LARGE SCALE GENOMIC DNA]</scope>
    <source>
        <strain evidence="2 3">GAS522</strain>
    </source>
</reference>
<sequence length="108" mass="10683">MTGGMTAFLAAVGGTSLICYLLMNRVQGRGARRQGASGDSAGSGASYDSGGDGWNIFSWFSSDTSSSDPSGPRAIGAVPTAEAVAGTAVAMAAAVVINAATQISKKPH</sequence>